<evidence type="ECO:0000313" key="1">
    <source>
        <dbReference type="EMBL" id="SFS78104.1"/>
    </source>
</evidence>
<reference evidence="2" key="1">
    <citation type="submission" date="2016-10" db="EMBL/GenBank/DDBJ databases">
        <authorList>
            <person name="Varghese N."/>
            <person name="Submissions S."/>
        </authorList>
    </citation>
    <scope>NUCLEOTIDE SEQUENCE [LARGE SCALE GENOMIC DNA]</scope>
    <source>
        <strain evidence="2">DSM 44771</strain>
    </source>
</reference>
<dbReference type="EMBL" id="FOZX01000005">
    <property type="protein sequence ID" value="SFS78104.1"/>
    <property type="molecule type" value="Genomic_DNA"/>
</dbReference>
<gene>
    <name evidence="1" type="ORF">SAMN05660874_03228</name>
</gene>
<sequence>MSRAARLCLCAGVYRIYCFQKLAVTVEGVDFLDPALAGEPEVRERGVRLELRGLTESAEAGSVYASRAAWLTRGVCRFDLLESRPNAADRMHWHPEMSDGEPGDRVFDPDLAADPIGWLTRVLNDVAPLLRRAGLDPAEHAADIAAMADCSGEITEAASRLLAEARKPWPEVERDHRGLAEINL</sequence>
<keyword evidence="2" id="KW-1185">Reference proteome</keyword>
<dbReference type="STRING" id="95161.SAMN05660874_03228"/>
<dbReference type="Proteomes" id="UP000198852">
    <property type="component" value="Unassembled WGS sequence"/>
</dbReference>
<protein>
    <submittedName>
        <fullName evidence="1">Uncharacterized protein</fullName>
    </submittedName>
</protein>
<proteinExistence type="predicted"/>
<organism evidence="1 2">
    <name type="scientific">Saccharopolyspora flava</name>
    <dbReference type="NCBI Taxonomy" id="95161"/>
    <lineage>
        <taxon>Bacteria</taxon>
        <taxon>Bacillati</taxon>
        <taxon>Actinomycetota</taxon>
        <taxon>Actinomycetes</taxon>
        <taxon>Pseudonocardiales</taxon>
        <taxon>Pseudonocardiaceae</taxon>
        <taxon>Saccharopolyspora</taxon>
    </lineage>
</organism>
<name>A0A1I6SMJ2_9PSEU</name>
<accession>A0A1I6SMJ2</accession>
<evidence type="ECO:0000313" key="2">
    <source>
        <dbReference type="Proteomes" id="UP000198852"/>
    </source>
</evidence>
<dbReference type="AlphaFoldDB" id="A0A1I6SMJ2"/>